<dbReference type="GO" id="GO:0005829">
    <property type="term" value="C:cytosol"/>
    <property type="evidence" value="ECO:0007669"/>
    <property type="project" value="TreeGrafter"/>
</dbReference>
<dbReference type="InterPro" id="IPR004625">
    <property type="entry name" value="PyrdxlKinase"/>
</dbReference>
<evidence type="ECO:0000259" key="7">
    <source>
        <dbReference type="Pfam" id="PF08543"/>
    </source>
</evidence>
<comment type="similarity">
    <text evidence="1">Belongs to the pyridoxine kinase family.</text>
</comment>
<sequence length="332" mass="36064">MSGNLSSMVAVSRPTRVLSIQSHVVSGYVGNRAATFPLQLSGHEVDVINTVQFSNHTGYNSFRGERFPASHILDLFAGLEANGLDSGYTHLLTGYMGNSENIRAVEEIAKKLLVQTPELFFVLDPVLGDDNALYVPQELVAMYRDILCPLAKLILPNQFEAEQLTDMKITSVLDAKRACDKLHSFGVPNVVITSINVDGDSSQLHLIGSERNEESGATHQFSISFPKLDGYFTGSGDFFAAMMLARHASLEPQFGDGRLGVLARACELATATQAGIMSATRNYQVSTGVPVPATNLVRGSRPTDMVRGFELRIIPSQHLITNPTMVFTATDI</sequence>
<dbReference type="Proteomes" id="UP001140011">
    <property type="component" value="Unassembled WGS sequence"/>
</dbReference>
<accession>A0A9W8H043</accession>
<dbReference type="InterPro" id="IPR013749">
    <property type="entry name" value="PM/HMP-P_kinase-1"/>
</dbReference>
<evidence type="ECO:0000256" key="4">
    <source>
        <dbReference type="ARBA" id="ARBA00022741"/>
    </source>
</evidence>
<feature type="domain" description="Pyridoxamine kinase/Phosphomethylpyrimidine kinase" evidence="7">
    <location>
        <begin position="79"/>
        <end position="248"/>
    </location>
</feature>
<dbReference type="GO" id="GO:0009443">
    <property type="term" value="P:pyridoxal 5'-phosphate salvage"/>
    <property type="evidence" value="ECO:0007669"/>
    <property type="project" value="InterPro"/>
</dbReference>
<evidence type="ECO:0000256" key="3">
    <source>
        <dbReference type="ARBA" id="ARBA00022679"/>
    </source>
</evidence>
<dbReference type="Gene3D" id="3.40.1190.20">
    <property type="match status" value="1"/>
</dbReference>
<dbReference type="AlphaFoldDB" id="A0A9W8H043"/>
<evidence type="ECO:0000256" key="6">
    <source>
        <dbReference type="ARBA" id="ARBA00022840"/>
    </source>
</evidence>
<gene>
    <name evidence="8" type="primary">BUD16</name>
    <name evidence="8" type="ORF">GGI19_002420</name>
</gene>
<keyword evidence="3 8" id="KW-0808">Transferase</keyword>
<dbReference type="SUPFAM" id="SSF53613">
    <property type="entry name" value="Ribokinase-like"/>
    <property type="match status" value="1"/>
</dbReference>
<name>A0A9W8H043_9FUNG</name>
<keyword evidence="6" id="KW-0067">ATP-binding</keyword>
<keyword evidence="9" id="KW-1185">Reference proteome</keyword>
<keyword evidence="5 8" id="KW-0418">Kinase</keyword>
<evidence type="ECO:0000256" key="2">
    <source>
        <dbReference type="ARBA" id="ARBA00012104"/>
    </source>
</evidence>
<protein>
    <recommendedName>
        <fullName evidence="2">pyridoxal kinase</fullName>
        <ecNumber evidence="2">2.7.1.35</ecNumber>
    </recommendedName>
</protein>
<evidence type="ECO:0000256" key="1">
    <source>
        <dbReference type="ARBA" id="ARBA00008805"/>
    </source>
</evidence>
<dbReference type="PANTHER" id="PTHR10534:SF2">
    <property type="entry name" value="PYRIDOXAL KINASE"/>
    <property type="match status" value="1"/>
</dbReference>
<reference evidence="8" key="1">
    <citation type="submission" date="2022-07" db="EMBL/GenBank/DDBJ databases">
        <title>Phylogenomic reconstructions and comparative analyses of Kickxellomycotina fungi.</title>
        <authorList>
            <person name="Reynolds N.K."/>
            <person name="Stajich J.E."/>
            <person name="Barry K."/>
            <person name="Grigoriev I.V."/>
            <person name="Crous P."/>
            <person name="Smith M.E."/>
        </authorList>
    </citation>
    <scope>NUCLEOTIDE SEQUENCE</scope>
    <source>
        <strain evidence="8">BCRC 34297</strain>
    </source>
</reference>
<dbReference type="CDD" id="cd01173">
    <property type="entry name" value="pyridoxal_pyridoxamine_kinase"/>
    <property type="match status" value="1"/>
</dbReference>
<dbReference type="GO" id="GO:0008478">
    <property type="term" value="F:pyridoxal kinase activity"/>
    <property type="evidence" value="ECO:0007669"/>
    <property type="project" value="UniProtKB-EC"/>
</dbReference>
<keyword evidence="4" id="KW-0547">Nucleotide-binding</keyword>
<dbReference type="EMBL" id="JANBUH010000118">
    <property type="protein sequence ID" value="KAJ2754409.1"/>
    <property type="molecule type" value="Genomic_DNA"/>
</dbReference>
<evidence type="ECO:0000256" key="5">
    <source>
        <dbReference type="ARBA" id="ARBA00022777"/>
    </source>
</evidence>
<dbReference type="NCBIfam" id="TIGR00687">
    <property type="entry name" value="pyridox_kin"/>
    <property type="match status" value="1"/>
</dbReference>
<proteinExistence type="inferred from homology"/>
<dbReference type="InterPro" id="IPR029056">
    <property type="entry name" value="Ribokinase-like"/>
</dbReference>
<comment type="caution">
    <text evidence="8">The sequence shown here is derived from an EMBL/GenBank/DDBJ whole genome shotgun (WGS) entry which is preliminary data.</text>
</comment>
<organism evidence="8 9">
    <name type="scientific">Coemansia pectinata</name>
    <dbReference type="NCBI Taxonomy" id="1052879"/>
    <lineage>
        <taxon>Eukaryota</taxon>
        <taxon>Fungi</taxon>
        <taxon>Fungi incertae sedis</taxon>
        <taxon>Zoopagomycota</taxon>
        <taxon>Kickxellomycotina</taxon>
        <taxon>Kickxellomycetes</taxon>
        <taxon>Kickxellales</taxon>
        <taxon>Kickxellaceae</taxon>
        <taxon>Coemansia</taxon>
    </lineage>
</organism>
<dbReference type="EC" id="2.7.1.35" evidence="2"/>
<dbReference type="PANTHER" id="PTHR10534">
    <property type="entry name" value="PYRIDOXAL KINASE"/>
    <property type="match status" value="1"/>
</dbReference>
<dbReference type="OrthoDB" id="2104723at2759"/>
<dbReference type="Pfam" id="PF08543">
    <property type="entry name" value="Phos_pyr_kin"/>
    <property type="match status" value="1"/>
</dbReference>
<evidence type="ECO:0000313" key="9">
    <source>
        <dbReference type="Proteomes" id="UP001140011"/>
    </source>
</evidence>
<dbReference type="GO" id="GO:0005524">
    <property type="term" value="F:ATP binding"/>
    <property type="evidence" value="ECO:0007669"/>
    <property type="project" value="UniProtKB-KW"/>
</dbReference>
<evidence type="ECO:0000313" key="8">
    <source>
        <dbReference type="EMBL" id="KAJ2754409.1"/>
    </source>
</evidence>